<dbReference type="AlphaFoldDB" id="A0A0H5SH54"/>
<accession>A0A0H5SH54</accession>
<dbReference type="InterPro" id="IPR000683">
    <property type="entry name" value="Gfo/Idh/MocA-like_OxRdtase_N"/>
</dbReference>
<evidence type="ECO:0000259" key="4">
    <source>
        <dbReference type="Pfam" id="PF22725"/>
    </source>
</evidence>
<dbReference type="GO" id="GO:0016491">
    <property type="term" value="F:oxidoreductase activity"/>
    <property type="evidence" value="ECO:0007669"/>
    <property type="project" value="UniProtKB-KW"/>
</dbReference>
<dbReference type="Pfam" id="PF22725">
    <property type="entry name" value="GFO_IDH_MocA_C3"/>
    <property type="match status" value="1"/>
</dbReference>
<dbReference type="GO" id="GO:0000166">
    <property type="term" value="F:nucleotide binding"/>
    <property type="evidence" value="ECO:0007669"/>
    <property type="project" value="InterPro"/>
</dbReference>
<sequence>MKKIRWGILGTGSIATQFSSALKALEDCSIAAVASRSAERAEKFAKEFQIEKAYAGYEALIKDPDIDVVYIGLHHTEHKEMAKLCLEHKKAVLCEKPFTLNSKDTKQLIDIAKENKVFLMEAMWTKFLPATKRIKKWIDEGRIGKVLHIRASFGFCFEFDYNHRLFNPDLGGGALLDLGVYPITYATYLLNRLPDKIYSSAIMGKSGVDEQNVILLHYNDGTLADLSTALCAQLGSDALIFGEKGYIKVEKFFKADSAFLYDNNLQCVEAFKEPYIVNGYEYEAAEVNRCLREGLLESPINPLQSTLDVMNIMDEIRMQWGLVYPQELK</sequence>
<dbReference type="InterPro" id="IPR050984">
    <property type="entry name" value="Gfo/Idh/MocA_domain"/>
</dbReference>
<protein>
    <recommendedName>
        <fullName evidence="7">Dehydrogenase</fullName>
    </recommendedName>
</protein>
<dbReference type="EMBL" id="CVTD020000017">
    <property type="protein sequence ID" value="CRZ34809.1"/>
    <property type="molecule type" value="Genomic_DNA"/>
</dbReference>
<evidence type="ECO:0000256" key="1">
    <source>
        <dbReference type="ARBA" id="ARBA00010928"/>
    </source>
</evidence>
<dbReference type="SUPFAM" id="SSF51735">
    <property type="entry name" value="NAD(P)-binding Rossmann-fold domains"/>
    <property type="match status" value="1"/>
</dbReference>
<dbReference type="Gene3D" id="3.40.50.720">
    <property type="entry name" value="NAD(P)-binding Rossmann-like Domain"/>
    <property type="match status" value="1"/>
</dbReference>
<feature type="domain" description="Gfo/Idh/MocA-like oxidoreductase N-terminal" evidence="3">
    <location>
        <begin position="4"/>
        <end position="121"/>
    </location>
</feature>
<gene>
    <name evidence="5" type="ORF">HHT355_1608</name>
</gene>
<feature type="domain" description="GFO/IDH/MocA-like oxidoreductase" evidence="4">
    <location>
        <begin position="132"/>
        <end position="247"/>
    </location>
</feature>
<dbReference type="SUPFAM" id="SSF55347">
    <property type="entry name" value="Glyceraldehyde-3-phosphate dehydrogenase-like, C-terminal domain"/>
    <property type="match status" value="1"/>
</dbReference>
<dbReference type="InterPro" id="IPR036291">
    <property type="entry name" value="NAD(P)-bd_dom_sf"/>
</dbReference>
<dbReference type="PANTHER" id="PTHR22604:SF105">
    <property type="entry name" value="TRANS-1,2-DIHYDROBENZENE-1,2-DIOL DEHYDROGENASE"/>
    <property type="match status" value="1"/>
</dbReference>
<dbReference type="RefSeq" id="WP_199179174.1">
    <property type="nucleotide sequence ID" value="NZ_CVTD020000017.1"/>
</dbReference>
<evidence type="ECO:0000313" key="6">
    <source>
        <dbReference type="Proteomes" id="UP000236497"/>
    </source>
</evidence>
<reference evidence="5 6" key="1">
    <citation type="submission" date="2015-06" db="EMBL/GenBank/DDBJ databases">
        <authorList>
            <person name="Wibberg Daniel"/>
        </authorList>
    </citation>
    <scope>NUCLEOTIDE SEQUENCE [LARGE SCALE GENOMIC DNA]</scope>
    <source>
        <strain evidence="5 6">T3/55T</strain>
    </source>
</reference>
<organism evidence="5 6">
    <name type="scientific">Herbinix hemicellulosilytica</name>
    <dbReference type="NCBI Taxonomy" id="1564487"/>
    <lineage>
        <taxon>Bacteria</taxon>
        <taxon>Bacillati</taxon>
        <taxon>Bacillota</taxon>
        <taxon>Clostridia</taxon>
        <taxon>Lachnospirales</taxon>
        <taxon>Lachnospiraceae</taxon>
        <taxon>Herbinix</taxon>
    </lineage>
</organism>
<dbReference type="PANTHER" id="PTHR22604">
    <property type="entry name" value="OXIDOREDUCTASES"/>
    <property type="match status" value="1"/>
</dbReference>
<keyword evidence="2" id="KW-0560">Oxidoreductase</keyword>
<dbReference type="InterPro" id="IPR055170">
    <property type="entry name" value="GFO_IDH_MocA-like_dom"/>
</dbReference>
<evidence type="ECO:0000259" key="3">
    <source>
        <dbReference type="Pfam" id="PF01408"/>
    </source>
</evidence>
<dbReference type="Pfam" id="PF01408">
    <property type="entry name" value="GFO_IDH_MocA"/>
    <property type="match status" value="1"/>
</dbReference>
<dbReference type="Gene3D" id="3.30.360.10">
    <property type="entry name" value="Dihydrodipicolinate Reductase, domain 2"/>
    <property type="match status" value="1"/>
</dbReference>
<name>A0A0H5SH54_HERHM</name>
<keyword evidence="6" id="KW-1185">Reference proteome</keyword>
<evidence type="ECO:0000256" key="2">
    <source>
        <dbReference type="ARBA" id="ARBA00023002"/>
    </source>
</evidence>
<evidence type="ECO:0008006" key="7">
    <source>
        <dbReference type="Google" id="ProtNLM"/>
    </source>
</evidence>
<proteinExistence type="inferred from homology"/>
<dbReference type="Proteomes" id="UP000236497">
    <property type="component" value="Unassembled WGS sequence"/>
</dbReference>
<evidence type="ECO:0000313" key="5">
    <source>
        <dbReference type="EMBL" id="CRZ34809.1"/>
    </source>
</evidence>
<comment type="similarity">
    <text evidence="1">Belongs to the Gfo/Idh/MocA family.</text>
</comment>